<dbReference type="InterPro" id="IPR036286">
    <property type="entry name" value="LexA/Signal_pep-like_sf"/>
</dbReference>
<dbReference type="GO" id="GO:0004252">
    <property type="term" value="F:serine-type endopeptidase activity"/>
    <property type="evidence" value="ECO:0007669"/>
    <property type="project" value="InterPro"/>
</dbReference>
<dbReference type="Gene3D" id="3.30.200.20">
    <property type="entry name" value="Phosphorylase Kinase, domain 1"/>
    <property type="match status" value="1"/>
</dbReference>
<evidence type="ECO:0000256" key="17">
    <source>
        <dbReference type="ARBA" id="ARBA00045533"/>
    </source>
</evidence>
<dbReference type="NCBIfam" id="TIGR02228">
    <property type="entry name" value="sigpep_I_arch"/>
    <property type="match status" value="1"/>
</dbReference>
<dbReference type="SMART" id="SM00220">
    <property type="entry name" value="S_TKc"/>
    <property type="match status" value="1"/>
</dbReference>
<dbReference type="FunFam" id="2.10.109.10:FF:000003">
    <property type="entry name" value="Signal peptidase complex catalytic subunit SEC11"/>
    <property type="match status" value="1"/>
</dbReference>
<dbReference type="PROSITE" id="PS50011">
    <property type="entry name" value="PROTEIN_KINASE_DOM"/>
    <property type="match status" value="1"/>
</dbReference>
<dbReference type="Proteomes" id="UP000663828">
    <property type="component" value="Unassembled WGS sequence"/>
</dbReference>
<dbReference type="GO" id="GO:0009003">
    <property type="term" value="F:signal peptidase activity"/>
    <property type="evidence" value="ECO:0007669"/>
    <property type="project" value="UniProtKB-EC"/>
</dbReference>
<evidence type="ECO:0000256" key="19">
    <source>
        <dbReference type="SAM" id="Coils"/>
    </source>
</evidence>
<dbReference type="EMBL" id="CAJNOR010000572">
    <property type="protein sequence ID" value="CAF0950825.1"/>
    <property type="molecule type" value="Genomic_DNA"/>
</dbReference>
<dbReference type="GO" id="GO:0005524">
    <property type="term" value="F:ATP binding"/>
    <property type="evidence" value="ECO:0007669"/>
    <property type="project" value="UniProtKB-UniRule"/>
</dbReference>
<dbReference type="EC" id="3.4.21.89" evidence="4"/>
<feature type="compositionally biased region" description="Polar residues" evidence="20">
    <location>
        <begin position="517"/>
        <end position="526"/>
    </location>
</feature>
<dbReference type="Pfam" id="PF00069">
    <property type="entry name" value="Pkinase"/>
    <property type="match status" value="2"/>
</dbReference>
<evidence type="ECO:0000256" key="2">
    <source>
        <dbReference type="ARBA" id="ARBA00004648"/>
    </source>
</evidence>
<evidence type="ECO:0000256" key="14">
    <source>
        <dbReference type="ARBA" id="ARBA00022989"/>
    </source>
</evidence>
<evidence type="ECO:0000256" key="12">
    <source>
        <dbReference type="ARBA" id="ARBA00022840"/>
    </source>
</evidence>
<evidence type="ECO:0000256" key="4">
    <source>
        <dbReference type="ARBA" id="ARBA00013208"/>
    </source>
</evidence>
<evidence type="ECO:0000256" key="1">
    <source>
        <dbReference type="ARBA" id="ARBA00000677"/>
    </source>
</evidence>
<dbReference type="Gene3D" id="2.10.109.10">
    <property type="entry name" value="Umud Fragment, subunit A"/>
    <property type="match status" value="1"/>
</dbReference>
<feature type="compositionally biased region" description="Acidic residues" evidence="20">
    <location>
        <begin position="507"/>
        <end position="516"/>
    </location>
</feature>
<dbReference type="InterPro" id="IPR001733">
    <property type="entry name" value="Peptidase_S26B"/>
</dbReference>
<name>A0A814D606_ADIRI</name>
<evidence type="ECO:0000256" key="21">
    <source>
        <dbReference type="SAM" id="Phobius"/>
    </source>
</evidence>
<dbReference type="InterPro" id="IPR019756">
    <property type="entry name" value="Pept_S26A_signal_pept_1_Ser-AS"/>
</dbReference>
<evidence type="ECO:0000313" key="23">
    <source>
        <dbReference type="EMBL" id="CAF0950825.1"/>
    </source>
</evidence>
<evidence type="ECO:0000256" key="16">
    <source>
        <dbReference type="ARBA" id="ARBA00033305"/>
    </source>
</evidence>
<keyword evidence="13" id="KW-0735">Signal-anchor</keyword>
<protein>
    <recommendedName>
        <fullName evidence="5">Signal peptidase complex catalytic subunit SEC11</fullName>
        <ecNumber evidence="4">3.4.21.89</ecNumber>
    </recommendedName>
    <alternativeName>
        <fullName evidence="16">Signal peptidase I</fullName>
    </alternativeName>
    <alternativeName>
        <fullName evidence="6">Signal peptidase complex catalytic subunit sec11</fullName>
    </alternativeName>
</protein>
<evidence type="ECO:0000256" key="3">
    <source>
        <dbReference type="ARBA" id="ARBA00011035"/>
    </source>
</evidence>
<comment type="function">
    <text evidence="17">Catalytic component of the signal peptidase complex (SPC) which catalyzes the cleavage of N-terminal signal sequences from nascent proteins as they are translocated into the lumen of the endoplasmic reticulum. Specifically cleaves N-terminal signal peptides that contain a hydrophobic alpha-helix (h-region) shorter than 18-20 amino acids.</text>
</comment>
<dbReference type="InterPro" id="IPR015927">
    <property type="entry name" value="Peptidase_S24_S26A/B/C"/>
</dbReference>
<feature type="region of interest" description="Disordered" evidence="20">
    <location>
        <begin position="493"/>
        <end position="542"/>
    </location>
</feature>
<evidence type="ECO:0000256" key="20">
    <source>
        <dbReference type="SAM" id="MobiDB-lite"/>
    </source>
</evidence>
<keyword evidence="10" id="KW-0378">Hydrolase</keyword>
<dbReference type="InterPro" id="IPR000719">
    <property type="entry name" value="Prot_kinase_dom"/>
</dbReference>
<dbReference type="SUPFAM" id="SSF56112">
    <property type="entry name" value="Protein kinase-like (PK-like)"/>
    <property type="match status" value="1"/>
</dbReference>
<dbReference type="InterPro" id="IPR008271">
    <property type="entry name" value="Ser/Thr_kinase_AS"/>
</dbReference>
<evidence type="ECO:0000256" key="18">
    <source>
        <dbReference type="PROSITE-ProRule" id="PRU10141"/>
    </source>
</evidence>
<feature type="transmembrane region" description="Helical" evidence="21">
    <location>
        <begin position="18"/>
        <end position="36"/>
    </location>
</feature>
<dbReference type="PROSITE" id="PS00107">
    <property type="entry name" value="PROTEIN_KINASE_ATP"/>
    <property type="match status" value="1"/>
</dbReference>
<evidence type="ECO:0000256" key="11">
    <source>
        <dbReference type="ARBA" id="ARBA00022824"/>
    </source>
</evidence>
<comment type="caution">
    <text evidence="23">The sequence shown here is derived from an EMBL/GenBank/DDBJ whole genome shotgun (WGS) entry which is preliminary data.</text>
</comment>
<dbReference type="PROSITE" id="PS00501">
    <property type="entry name" value="SPASE_I_1"/>
    <property type="match status" value="1"/>
</dbReference>
<dbReference type="InterPro" id="IPR011009">
    <property type="entry name" value="Kinase-like_dom_sf"/>
</dbReference>
<evidence type="ECO:0000256" key="7">
    <source>
        <dbReference type="ARBA" id="ARBA00022670"/>
    </source>
</evidence>
<dbReference type="PRINTS" id="PR00728">
    <property type="entry name" value="SIGNALPTASE"/>
</dbReference>
<dbReference type="AlphaFoldDB" id="A0A814D606"/>
<dbReference type="SUPFAM" id="SSF51306">
    <property type="entry name" value="LexA/Signal peptidase"/>
    <property type="match status" value="1"/>
</dbReference>
<evidence type="ECO:0000256" key="8">
    <source>
        <dbReference type="ARBA" id="ARBA00022692"/>
    </source>
</evidence>
<comment type="similarity">
    <text evidence="3">Belongs to the peptidase S26B family.</text>
</comment>
<evidence type="ECO:0000256" key="5">
    <source>
        <dbReference type="ARBA" id="ARBA00019685"/>
    </source>
</evidence>
<evidence type="ECO:0000256" key="6">
    <source>
        <dbReference type="ARBA" id="ARBA00021755"/>
    </source>
</evidence>
<dbReference type="InterPro" id="IPR017441">
    <property type="entry name" value="Protein_kinase_ATP_BS"/>
</dbReference>
<reference evidence="23" key="1">
    <citation type="submission" date="2021-02" db="EMBL/GenBank/DDBJ databases">
        <authorList>
            <person name="Nowell W R."/>
        </authorList>
    </citation>
    <scope>NUCLEOTIDE SEQUENCE</scope>
</reference>
<evidence type="ECO:0000256" key="10">
    <source>
        <dbReference type="ARBA" id="ARBA00022801"/>
    </source>
</evidence>
<dbReference type="InterPro" id="IPR019533">
    <property type="entry name" value="Peptidase_S26"/>
</dbReference>
<evidence type="ECO:0000259" key="22">
    <source>
        <dbReference type="PROSITE" id="PS50011"/>
    </source>
</evidence>
<sequence length="843" mass="94998">MELFSFVDDIRRMNKRQAIYQVLNFGMIVSTALMIWKGLMVVTGSESPIVVVLSGSMEPAFHRGDLLLLTNYHEEPIRAGDIVVFRIEGRDIPIVHRVLKVHEKDDGYVKFLTKGDNNQVDDRGLYSPGQLWLEKKDVIGRARGFLPYIGMVTIVMNDFPQLKYFVLAVLGFFVLVNHTMSSKSKSSKGSSRSNNTISQFDRGPVRILNHSSPLKQSEVISLQLLFFASLEVLSLTLTNNDSTKSRPLFQLLLHILTTSGILPSSMNISAMAVNQLDFVRNYVRTLQAAIQTALNIIQQPPSTTDGPTIVSMLERDFAKILLTTPIPPVTPPSNISIDIPQPDIQLKVPLPLAMNGTASSNGFDNIVILRYARDFYELGRIGKGAFGSVFRAKNRLDDCTYAIKKIVFKDNSERTRRQAGIALREVRVLASLSHPNIVQYHCAWLELVPCETSLHRPRSASPHLQKQKSLPHKYHSDSIDELIEFKRTLSSATDDEMQLNHSSTSQVDEDTSETSDLEQQNQPSNTRSHRKSQSDGASSSLSQSQVFYQRSISNGSSSNKQLIPFQAAQKQLIPAATAPSENINSRLVLFIQMQSCDTTLYTWLRHRDQAIIDQTPGVPKVLNQLGQNECWHIFKQLLSAVQYLHSHSLVHRDIKPKNILLSYEAKDQSSVHVRLGDFGLTTIFGSELSPSSAPHFQMDESAGVGTPLYAPPEQLNSRHCIATCYSDSYSLGIVLFELFNIFGTESERCHLLADLRDYMEVGKTFAANYPFETSLIEQLVQIESEKRLTVDEILAKYSQEIQQRIRKRQSLTKQMIIDQLQETLKDKDKRIQELESELEKTKT</sequence>
<evidence type="ECO:0000256" key="9">
    <source>
        <dbReference type="ARBA" id="ARBA00022741"/>
    </source>
</evidence>
<dbReference type="InterPro" id="IPR019758">
    <property type="entry name" value="Pept_S26A_signal_pept_1_CS"/>
</dbReference>
<evidence type="ECO:0000256" key="15">
    <source>
        <dbReference type="ARBA" id="ARBA00023136"/>
    </source>
</evidence>
<evidence type="ECO:0000256" key="13">
    <source>
        <dbReference type="ARBA" id="ARBA00022968"/>
    </source>
</evidence>
<feature type="coiled-coil region" evidence="19">
    <location>
        <begin position="794"/>
        <end position="837"/>
    </location>
</feature>
<dbReference type="Pfam" id="PF00717">
    <property type="entry name" value="Peptidase_S24"/>
    <property type="match status" value="1"/>
</dbReference>
<dbReference type="CDD" id="cd06530">
    <property type="entry name" value="S26_SPase_I"/>
    <property type="match status" value="1"/>
</dbReference>
<dbReference type="PANTHER" id="PTHR10806:SF6">
    <property type="entry name" value="SIGNAL PEPTIDASE COMPLEX CATALYTIC SUBUNIT SEC11"/>
    <property type="match status" value="1"/>
</dbReference>
<dbReference type="GO" id="GO:0006465">
    <property type="term" value="P:signal peptide processing"/>
    <property type="evidence" value="ECO:0007669"/>
    <property type="project" value="InterPro"/>
</dbReference>
<feature type="binding site" evidence="18">
    <location>
        <position position="409"/>
    </location>
    <ligand>
        <name>ATP</name>
        <dbReference type="ChEBI" id="CHEBI:30616"/>
    </ligand>
</feature>
<dbReference type="PROSITE" id="PS00108">
    <property type="entry name" value="PROTEIN_KINASE_ST"/>
    <property type="match status" value="1"/>
</dbReference>
<dbReference type="Gene3D" id="1.10.510.10">
    <property type="entry name" value="Transferase(Phosphotransferase) domain 1"/>
    <property type="match status" value="1"/>
</dbReference>
<evidence type="ECO:0000313" key="24">
    <source>
        <dbReference type="Proteomes" id="UP000663828"/>
    </source>
</evidence>
<keyword evidence="19" id="KW-0175">Coiled coil</keyword>
<keyword evidence="14 21" id="KW-1133">Transmembrane helix</keyword>
<feature type="domain" description="Protein kinase" evidence="22">
    <location>
        <begin position="375"/>
        <end position="801"/>
    </location>
</feature>
<proteinExistence type="inferred from homology"/>
<dbReference type="PROSITE" id="PS00761">
    <property type="entry name" value="SPASE_I_3"/>
    <property type="match status" value="1"/>
</dbReference>
<keyword evidence="11" id="KW-0256">Endoplasmic reticulum</keyword>
<keyword evidence="9 18" id="KW-0547">Nucleotide-binding</keyword>
<comment type="subcellular location">
    <subcellularLocation>
        <location evidence="2">Endoplasmic reticulum membrane</location>
        <topology evidence="2">Single-pass type II membrane protein</topology>
    </subcellularLocation>
</comment>
<dbReference type="PANTHER" id="PTHR10806">
    <property type="entry name" value="SIGNAL PEPTIDASE COMPLEX CATALYTIC SUBUNIT SEC11"/>
    <property type="match status" value="1"/>
</dbReference>
<organism evidence="23 24">
    <name type="scientific">Adineta ricciae</name>
    <name type="common">Rotifer</name>
    <dbReference type="NCBI Taxonomy" id="249248"/>
    <lineage>
        <taxon>Eukaryota</taxon>
        <taxon>Metazoa</taxon>
        <taxon>Spiralia</taxon>
        <taxon>Gnathifera</taxon>
        <taxon>Rotifera</taxon>
        <taxon>Eurotatoria</taxon>
        <taxon>Bdelloidea</taxon>
        <taxon>Adinetida</taxon>
        <taxon>Adinetidae</taxon>
        <taxon>Adineta</taxon>
    </lineage>
</organism>
<keyword evidence="12 18" id="KW-0067">ATP-binding</keyword>
<dbReference type="GO" id="GO:0005787">
    <property type="term" value="C:signal peptidase complex"/>
    <property type="evidence" value="ECO:0007669"/>
    <property type="project" value="UniProtKB-ARBA"/>
</dbReference>
<keyword evidence="7" id="KW-0645">Protease</keyword>
<keyword evidence="8 21" id="KW-0812">Transmembrane</keyword>
<accession>A0A814D606</accession>
<comment type="catalytic activity">
    <reaction evidence="1">
        <text>Cleavage of hydrophobic, N-terminal signal or leader sequences from secreted and periplasmic proteins.</text>
        <dbReference type="EC" id="3.4.21.89"/>
    </reaction>
</comment>
<gene>
    <name evidence="23" type="ORF">XAT740_LOCUS10652</name>
</gene>
<dbReference type="GO" id="GO:0004672">
    <property type="term" value="F:protein kinase activity"/>
    <property type="evidence" value="ECO:0007669"/>
    <property type="project" value="InterPro"/>
</dbReference>
<keyword evidence="24" id="KW-1185">Reference proteome</keyword>
<keyword evidence="15 21" id="KW-0472">Membrane</keyword>